<feature type="binding site" evidence="10">
    <location>
        <position position="180"/>
    </location>
    <ligand>
        <name>[4Fe-4S] cluster</name>
        <dbReference type="ChEBI" id="CHEBI:49883"/>
        <label>2</label>
    </ligand>
</feature>
<evidence type="ECO:0000256" key="5">
    <source>
        <dbReference type="ARBA" id="ARBA00022967"/>
    </source>
</evidence>
<feature type="binding site" evidence="10">
    <location>
        <position position="49"/>
    </location>
    <ligand>
        <name>[4Fe-4S] cluster</name>
        <dbReference type="ChEBI" id="CHEBI:49883"/>
        <label>1</label>
    </ligand>
</feature>
<dbReference type="NCBIfam" id="TIGR01944">
    <property type="entry name" value="rnfB"/>
    <property type="match status" value="1"/>
</dbReference>
<evidence type="ECO:0000256" key="1">
    <source>
        <dbReference type="ARBA" id="ARBA00022448"/>
    </source>
</evidence>
<proteinExistence type="inferred from homology"/>
<dbReference type="GO" id="GO:0022900">
    <property type="term" value="P:electron transport chain"/>
    <property type="evidence" value="ECO:0007669"/>
    <property type="project" value="UniProtKB-UniRule"/>
</dbReference>
<feature type="binding site" evidence="10">
    <location>
        <position position="170"/>
    </location>
    <ligand>
        <name>[4Fe-4S] cluster</name>
        <dbReference type="ChEBI" id="CHEBI:49883"/>
        <label>3</label>
    </ligand>
</feature>
<keyword evidence="5 10" id="KW-1278">Translocase</keyword>
<dbReference type="PROSITE" id="PS00198">
    <property type="entry name" value="4FE4S_FER_1"/>
    <property type="match status" value="2"/>
</dbReference>
<dbReference type="GO" id="GO:0009055">
    <property type="term" value="F:electron transfer activity"/>
    <property type="evidence" value="ECO:0007669"/>
    <property type="project" value="InterPro"/>
</dbReference>
<feature type="binding site" evidence="10">
    <location>
        <position position="57"/>
    </location>
    <ligand>
        <name>[4Fe-4S] cluster</name>
        <dbReference type="ChEBI" id="CHEBI:49883"/>
        <label>1</label>
    </ligand>
</feature>
<keyword evidence="10" id="KW-1003">Cell membrane</keyword>
<keyword evidence="2 10" id="KW-0004">4Fe-4S</keyword>
<comment type="function">
    <text evidence="10">Part of a membrane-bound complex that couples electron transfer with translocation of ions across the membrane.</text>
</comment>
<comment type="caution">
    <text evidence="13">The sequence shown here is derived from an EMBL/GenBank/DDBJ whole genome shotgun (WGS) entry which is preliminary data.</text>
</comment>
<keyword evidence="14" id="KW-1185">Reference proteome</keyword>
<keyword evidence="9 10" id="KW-0472">Membrane</keyword>
<comment type="subcellular location">
    <subcellularLocation>
        <location evidence="10">Cell membrane</location>
    </subcellularLocation>
</comment>
<dbReference type="Pfam" id="PF04060">
    <property type="entry name" value="FeS"/>
    <property type="match status" value="1"/>
</dbReference>
<feature type="binding site" evidence="10">
    <location>
        <position position="150"/>
    </location>
    <ligand>
        <name>[4Fe-4S] cluster</name>
        <dbReference type="ChEBI" id="CHEBI:49883"/>
        <label>3</label>
    </ligand>
</feature>
<comment type="subunit">
    <text evidence="10">The complex is composed of six subunits: RnfA, RnfB, RnfC, RnfD, RnfE and RnfG.</text>
</comment>
<sequence>MEIIIATLVVSLVLALVLGFLLGFFKKVFHVETDPTEAAVRSVLPGANCGACGYPGCDGLAGAIARGEAPVNSCTVGGASCAAAVGKIMGVEASAETQVAVLLCQGTLEKCPPKAQYNGIKTCKAAKLSVNGTKLCDYGCIGFGDCERVCPFDAIHVLEDGIPHVDYAKCTGCGLCVAECPQKILTRVPVNRTGAITLCSNRNPRKAQVIKDCKTGCIKCGKCEKVCPKSCIKIVDGIPIVDYAVCDSCGECVKNCPTKALALIENKVQAV</sequence>
<organism evidence="13 14">
    <name type="scientific">Teretinema zuelzerae</name>
    <dbReference type="NCBI Taxonomy" id="156"/>
    <lineage>
        <taxon>Bacteria</taxon>
        <taxon>Pseudomonadati</taxon>
        <taxon>Spirochaetota</taxon>
        <taxon>Spirochaetia</taxon>
        <taxon>Spirochaetales</taxon>
        <taxon>Treponemataceae</taxon>
        <taxon>Teretinema</taxon>
    </lineage>
</organism>
<evidence type="ECO:0000259" key="11">
    <source>
        <dbReference type="PROSITE" id="PS51379"/>
    </source>
</evidence>
<keyword evidence="4 10" id="KW-0677">Repeat</keyword>
<feature type="binding site" evidence="10">
    <location>
        <position position="140"/>
    </location>
    <ligand>
        <name>[4Fe-4S] cluster</name>
        <dbReference type="ChEBI" id="CHEBI:49883"/>
        <label>2</label>
    </ligand>
</feature>
<feature type="domain" description="4Fe-4S ferredoxin-type" evidence="11">
    <location>
        <begin position="237"/>
        <end position="266"/>
    </location>
</feature>
<feature type="domain" description="4Fe-4S ferredoxin-type" evidence="11">
    <location>
        <begin position="205"/>
        <end position="236"/>
    </location>
</feature>
<evidence type="ECO:0000259" key="12">
    <source>
        <dbReference type="PROSITE" id="PS51656"/>
    </source>
</evidence>
<dbReference type="InterPro" id="IPR017900">
    <property type="entry name" value="4Fe4S_Fe_S_CS"/>
</dbReference>
<feature type="binding site" evidence="10">
    <location>
        <position position="173"/>
    </location>
    <ligand>
        <name>[4Fe-4S] cluster</name>
        <dbReference type="ChEBI" id="CHEBI:49883"/>
        <label>3</label>
    </ligand>
</feature>
<feature type="binding site" evidence="10">
    <location>
        <position position="74"/>
    </location>
    <ligand>
        <name>[4Fe-4S] cluster</name>
        <dbReference type="ChEBI" id="CHEBI:49883"/>
        <label>1</label>
    </ligand>
</feature>
<feature type="binding site" evidence="10">
    <location>
        <position position="146"/>
    </location>
    <ligand>
        <name>[4Fe-4S] cluster</name>
        <dbReference type="ChEBI" id="CHEBI:49883"/>
        <label>2</label>
    </ligand>
</feature>
<evidence type="ECO:0000256" key="6">
    <source>
        <dbReference type="ARBA" id="ARBA00022982"/>
    </source>
</evidence>
<dbReference type="PROSITE" id="PS51656">
    <property type="entry name" value="4FE4S"/>
    <property type="match status" value="1"/>
</dbReference>
<evidence type="ECO:0000256" key="10">
    <source>
        <dbReference type="HAMAP-Rule" id="MF_00463"/>
    </source>
</evidence>
<dbReference type="PANTHER" id="PTHR43560:SF1">
    <property type="entry name" value="ION-TRANSLOCATING OXIDOREDUCTASE COMPLEX SUBUNIT B"/>
    <property type="match status" value="1"/>
</dbReference>
<evidence type="ECO:0000313" key="14">
    <source>
        <dbReference type="Proteomes" id="UP001198163"/>
    </source>
</evidence>
<dbReference type="HAMAP" id="MF_00463">
    <property type="entry name" value="RsxB_RnfB"/>
    <property type="match status" value="1"/>
</dbReference>
<feature type="binding site" evidence="10">
    <location>
        <position position="52"/>
    </location>
    <ligand>
        <name>[4Fe-4S] cluster</name>
        <dbReference type="ChEBI" id="CHEBI:49883"/>
        <label>1</label>
    </ligand>
</feature>
<dbReference type="InterPro" id="IPR007202">
    <property type="entry name" value="4Fe-4S_dom"/>
</dbReference>
<keyword evidence="1 10" id="KW-0813">Transport</keyword>
<dbReference type="InterPro" id="IPR010207">
    <property type="entry name" value="Elect_transpt_cplx_RnfB/RsxB"/>
</dbReference>
<accession>A0AAE3EHS7</accession>
<evidence type="ECO:0000256" key="3">
    <source>
        <dbReference type="ARBA" id="ARBA00022723"/>
    </source>
</evidence>
<feature type="domain" description="4Fe-4S ferredoxin-type" evidence="11">
    <location>
        <begin position="161"/>
        <end position="190"/>
    </location>
</feature>
<keyword evidence="3 10" id="KW-0479">Metal-binding</keyword>
<evidence type="ECO:0000256" key="4">
    <source>
        <dbReference type="ARBA" id="ARBA00022737"/>
    </source>
</evidence>
<evidence type="ECO:0000256" key="2">
    <source>
        <dbReference type="ARBA" id="ARBA00022485"/>
    </source>
</evidence>
<dbReference type="CDD" id="cd10549">
    <property type="entry name" value="MtMvhB_like"/>
    <property type="match status" value="1"/>
</dbReference>
<keyword evidence="6 10" id="KW-0249">Electron transport</keyword>
<dbReference type="RefSeq" id="WP_230753382.1">
    <property type="nucleotide sequence ID" value="NZ_JAINWA010000001.1"/>
</dbReference>
<feature type="domain" description="4Fe-4S ferredoxin-type" evidence="11">
    <location>
        <begin position="126"/>
        <end position="160"/>
    </location>
</feature>
<comment type="similarity">
    <text evidence="10">Belongs to the 4Fe4S bacterial-type ferredoxin family. RnfB subfamily.</text>
</comment>
<dbReference type="InterPro" id="IPR017896">
    <property type="entry name" value="4Fe4S_Fe-S-bd"/>
</dbReference>
<dbReference type="SUPFAM" id="SSF54862">
    <property type="entry name" value="4Fe-4S ferredoxins"/>
    <property type="match status" value="2"/>
</dbReference>
<keyword evidence="8 10" id="KW-0411">Iron-sulfur</keyword>
<evidence type="ECO:0000256" key="8">
    <source>
        <dbReference type="ARBA" id="ARBA00023014"/>
    </source>
</evidence>
<feature type="region of interest" description="Hydrophobic" evidence="10">
    <location>
        <begin position="1"/>
        <end position="26"/>
    </location>
</feature>
<dbReference type="EMBL" id="JAINWA010000001">
    <property type="protein sequence ID" value="MCD1653858.1"/>
    <property type="molecule type" value="Genomic_DNA"/>
</dbReference>
<feature type="binding site" evidence="10">
    <location>
        <position position="176"/>
    </location>
    <ligand>
        <name>[4Fe-4S] cluster</name>
        <dbReference type="ChEBI" id="CHEBI:49883"/>
        <label>3</label>
    </ligand>
</feature>
<name>A0AAE3EHS7_9SPIR</name>
<feature type="domain" description="4Fe-4S" evidence="12">
    <location>
        <begin position="32"/>
        <end position="91"/>
    </location>
</feature>
<dbReference type="Pfam" id="PF12838">
    <property type="entry name" value="Fer4_7"/>
    <property type="match status" value="2"/>
</dbReference>
<evidence type="ECO:0000256" key="9">
    <source>
        <dbReference type="ARBA" id="ARBA00023136"/>
    </source>
</evidence>
<reference evidence="13" key="1">
    <citation type="submission" date="2021-08" db="EMBL/GenBank/DDBJ databases">
        <title>Comparative analyses of Brucepasteria parasyntrophica and Teretinema zuelzerae.</title>
        <authorList>
            <person name="Song Y."/>
            <person name="Brune A."/>
        </authorList>
    </citation>
    <scope>NUCLEOTIDE SEQUENCE</scope>
    <source>
        <strain evidence="13">DSM 1903</strain>
    </source>
</reference>
<dbReference type="GO" id="GO:0005886">
    <property type="term" value="C:plasma membrane"/>
    <property type="evidence" value="ECO:0007669"/>
    <property type="project" value="UniProtKB-SubCell"/>
</dbReference>
<dbReference type="GO" id="GO:0051539">
    <property type="term" value="F:4 iron, 4 sulfur cluster binding"/>
    <property type="evidence" value="ECO:0007669"/>
    <property type="project" value="UniProtKB-UniRule"/>
</dbReference>
<dbReference type="AlphaFoldDB" id="A0AAE3EHS7"/>
<comment type="cofactor">
    <cofactor evidence="10">
        <name>[4Fe-4S] cluster</name>
        <dbReference type="ChEBI" id="CHEBI:49883"/>
    </cofactor>
    <text evidence="10">Binds 3 [4Fe-4S] clusters.</text>
</comment>
<evidence type="ECO:0000313" key="13">
    <source>
        <dbReference type="EMBL" id="MCD1653858.1"/>
    </source>
</evidence>
<dbReference type="Gene3D" id="3.30.70.20">
    <property type="match status" value="2"/>
</dbReference>
<evidence type="ECO:0000256" key="7">
    <source>
        <dbReference type="ARBA" id="ARBA00023004"/>
    </source>
</evidence>
<feature type="binding site" evidence="10">
    <location>
        <position position="136"/>
    </location>
    <ligand>
        <name>[4Fe-4S] cluster</name>
        <dbReference type="ChEBI" id="CHEBI:49883"/>
        <label>2</label>
    </ligand>
</feature>
<dbReference type="PANTHER" id="PTHR43560">
    <property type="entry name" value="ION-TRANSLOCATING OXIDOREDUCTASE COMPLEX SUBUNIT B"/>
    <property type="match status" value="1"/>
</dbReference>
<dbReference type="Gene3D" id="1.10.15.40">
    <property type="entry name" value="Electron transport complex subunit B, putative Fe-S cluster"/>
    <property type="match status" value="1"/>
</dbReference>
<protein>
    <recommendedName>
        <fullName evidence="10">Ion-translocating oxidoreductase complex subunit B</fullName>
        <ecNumber evidence="10">7.-.-.-</ecNumber>
    </recommendedName>
    <alternativeName>
        <fullName evidence="10">Rnf electron transport complex subunit B</fullName>
    </alternativeName>
</protein>
<keyword evidence="7 10" id="KW-0408">Iron</keyword>
<dbReference type="InterPro" id="IPR050395">
    <property type="entry name" value="4Fe4S_Ferredoxin_RnfB"/>
</dbReference>
<gene>
    <name evidence="10" type="primary">rnfB</name>
    <name evidence="13" type="ORF">K7J14_03985</name>
</gene>
<dbReference type="EC" id="7.-.-.-" evidence="10"/>
<dbReference type="PROSITE" id="PS51379">
    <property type="entry name" value="4FE4S_FER_2"/>
    <property type="match status" value="4"/>
</dbReference>
<dbReference type="GO" id="GO:0046872">
    <property type="term" value="F:metal ion binding"/>
    <property type="evidence" value="ECO:0007669"/>
    <property type="project" value="UniProtKB-KW"/>
</dbReference>
<dbReference type="Proteomes" id="UP001198163">
    <property type="component" value="Unassembled WGS sequence"/>
</dbReference>
<comment type="caution">
    <text evidence="10">Lacks conserved residue(s) required for the propagation of feature annotation.</text>
</comment>